<dbReference type="PANTHER" id="PTHR42085">
    <property type="entry name" value="F-BOX DOMAIN-CONTAINING PROTEIN"/>
    <property type="match status" value="1"/>
</dbReference>
<dbReference type="AlphaFoldDB" id="A0A6A5Z824"/>
<evidence type="ECO:0000313" key="2">
    <source>
        <dbReference type="Proteomes" id="UP000799770"/>
    </source>
</evidence>
<accession>A0A6A5Z824</accession>
<dbReference type="InterPro" id="IPR038883">
    <property type="entry name" value="AN11006-like"/>
</dbReference>
<dbReference type="OrthoDB" id="4790878at2759"/>
<gene>
    <name evidence="1" type="ORF">BDV96DRAFT_75187</name>
</gene>
<name>A0A6A5Z824_9PLEO</name>
<dbReference type="EMBL" id="ML977323">
    <property type="protein sequence ID" value="KAF2115326.1"/>
    <property type="molecule type" value="Genomic_DNA"/>
</dbReference>
<evidence type="ECO:0000313" key="1">
    <source>
        <dbReference type="EMBL" id="KAF2115326.1"/>
    </source>
</evidence>
<reference evidence="1" key="1">
    <citation type="journal article" date="2020" name="Stud. Mycol.">
        <title>101 Dothideomycetes genomes: a test case for predicting lifestyles and emergence of pathogens.</title>
        <authorList>
            <person name="Haridas S."/>
            <person name="Albert R."/>
            <person name="Binder M."/>
            <person name="Bloem J."/>
            <person name="Labutti K."/>
            <person name="Salamov A."/>
            <person name="Andreopoulos B."/>
            <person name="Baker S."/>
            <person name="Barry K."/>
            <person name="Bills G."/>
            <person name="Bluhm B."/>
            <person name="Cannon C."/>
            <person name="Castanera R."/>
            <person name="Culley D."/>
            <person name="Daum C."/>
            <person name="Ezra D."/>
            <person name="Gonzalez J."/>
            <person name="Henrissat B."/>
            <person name="Kuo A."/>
            <person name="Liang C."/>
            <person name="Lipzen A."/>
            <person name="Lutzoni F."/>
            <person name="Magnuson J."/>
            <person name="Mondo S."/>
            <person name="Nolan M."/>
            <person name="Ohm R."/>
            <person name="Pangilinan J."/>
            <person name="Park H.-J."/>
            <person name="Ramirez L."/>
            <person name="Alfaro M."/>
            <person name="Sun H."/>
            <person name="Tritt A."/>
            <person name="Yoshinaga Y."/>
            <person name="Zwiers L.-H."/>
            <person name="Turgeon B."/>
            <person name="Goodwin S."/>
            <person name="Spatafora J."/>
            <person name="Crous P."/>
            <person name="Grigoriev I."/>
        </authorList>
    </citation>
    <scope>NUCLEOTIDE SEQUENCE</scope>
    <source>
        <strain evidence="1">CBS 627.86</strain>
    </source>
</reference>
<protein>
    <submittedName>
        <fullName evidence="1">Uncharacterized protein</fullName>
    </submittedName>
</protein>
<dbReference type="PANTHER" id="PTHR42085:SF1">
    <property type="entry name" value="F-BOX DOMAIN-CONTAINING PROTEIN"/>
    <property type="match status" value="1"/>
</dbReference>
<sequence length="296" mass="33830">MGKVPAKVAQCISGSDNLVYPCGDPSSPPDRPSLFLSLPRELRDEVYEFALTYNDNLIAEVAENRYGSDGNQPDHAWLRLRQPHTDQESNQLRYVCRQLHEETSGLSIKLNDILVVATPHQRSIQLFAYFLKYSCALKYQHTFRNLSFHENVVTPNVFPDHWLQNTLQHLGSVCTSNPSSTVTIHVDEFFGAHLSPEGWRLYGSIFQQVLHGTMPGDIPRSYQYMAFFWANKYLETRDSNGCLSRIIVPANLRIFPMVRPFEETFRNVLHASASGGSSSFKAADMRHIERWCREGF</sequence>
<organism evidence="1 2">
    <name type="scientific">Lophiotrema nucula</name>
    <dbReference type="NCBI Taxonomy" id="690887"/>
    <lineage>
        <taxon>Eukaryota</taxon>
        <taxon>Fungi</taxon>
        <taxon>Dikarya</taxon>
        <taxon>Ascomycota</taxon>
        <taxon>Pezizomycotina</taxon>
        <taxon>Dothideomycetes</taxon>
        <taxon>Pleosporomycetidae</taxon>
        <taxon>Pleosporales</taxon>
        <taxon>Lophiotremataceae</taxon>
        <taxon>Lophiotrema</taxon>
    </lineage>
</organism>
<dbReference type="Proteomes" id="UP000799770">
    <property type="component" value="Unassembled WGS sequence"/>
</dbReference>
<proteinExistence type="predicted"/>
<keyword evidence="2" id="KW-1185">Reference proteome</keyword>